<feature type="transmembrane region" description="Helical" evidence="6">
    <location>
        <begin position="329"/>
        <end position="349"/>
    </location>
</feature>
<feature type="transmembrane region" description="Helical" evidence="6">
    <location>
        <begin position="114"/>
        <end position="134"/>
    </location>
</feature>
<evidence type="ECO:0000256" key="3">
    <source>
        <dbReference type="ARBA" id="ARBA00022692"/>
    </source>
</evidence>
<feature type="transmembrane region" description="Helical" evidence="6">
    <location>
        <begin position="169"/>
        <end position="187"/>
    </location>
</feature>
<feature type="transmembrane region" description="Helical" evidence="6">
    <location>
        <begin position="199"/>
        <end position="228"/>
    </location>
</feature>
<proteinExistence type="predicted"/>
<reference evidence="7 8" key="1">
    <citation type="journal article" date="2015" name="Nature">
        <title>rRNA introns, odd ribosomes, and small enigmatic genomes across a large radiation of phyla.</title>
        <authorList>
            <person name="Brown C.T."/>
            <person name="Hug L.A."/>
            <person name="Thomas B.C."/>
            <person name="Sharon I."/>
            <person name="Castelle C.J."/>
            <person name="Singh A."/>
            <person name="Wilkins M.J."/>
            <person name="Williams K.H."/>
            <person name="Banfield J.F."/>
        </authorList>
    </citation>
    <scope>NUCLEOTIDE SEQUENCE [LARGE SCALE GENOMIC DNA]</scope>
</reference>
<dbReference type="CDD" id="cd13128">
    <property type="entry name" value="MATE_Wzx_like"/>
    <property type="match status" value="1"/>
</dbReference>
<dbReference type="EMBL" id="LBXR01000010">
    <property type="protein sequence ID" value="KKR34631.1"/>
    <property type="molecule type" value="Genomic_DNA"/>
</dbReference>
<feature type="transmembrane region" description="Helical" evidence="6">
    <location>
        <begin position="12"/>
        <end position="35"/>
    </location>
</feature>
<sequence>MSSYTVAQNTSFLTTASVLQKVISFFYFIFVARMIQVENTGVYFFAITFTTIFTVVADFGMGPVLTREAARYPDRSQDYFNTVFWTKIIFGACAYVLVVVLVNVLNYPPLTKDLIYVSGITMFLDNLLTAFYSIFRARKNLIYESIGIIGSQFITLVIGTFALLNHWPLVWLIIAYTSASFLNLIFISRCIKKVYNIRLSFVWSSAIFKIFFLTALPFAMAGIIGRLYSYSDSLLMSKMLTTKELGWWSVPYKITFAFQFIPVALSASVYPVFSGLFISEKTAIGPLFEKAWRYLFAIVFPLAFGLIAIADPVVKHAFGPQYAPSVTPLRILLLSLIFGFLGLITSALLNATNRQKTQTKLITLALVVNIVLNLILLPILRIDGAAIAALVSNAILCLVGLYLASRQVYINFKNIVKYINQTLWPALAMAGTVYYFSTKMHYIPTILIGAAIYFILICFTGVINRENISIIFNKVIPKSV</sequence>
<feature type="transmembrane region" description="Helical" evidence="6">
    <location>
        <begin position="386"/>
        <end position="404"/>
    </location>
</feature>
<accession>A0A0G0QBE4</accession>
<comment type="caution">
    <text evidence="7">The sequence shown here is derived from an EMBL/GenBank/DDBJ whole genome shotgun (WGS) entry which is preliminary data.</text>
</comment>
<dbReference type="Proteomes" id="UP000034855">
    <property type="component" value="Unassembled WGS sequence"/>
</dbReference>
<evidence type="ECO:0000256" key="5">
    <source>
        <dbReference type="ARBA" id="ARBA00023136"/>
    </source>
</evidence>
<feature type="transmembrane region" description="Helical" evidence="6">
    <location>
        <begin position="82"/>
        <end position="102"/>
    </location>
</feature>
<dbReference type="InterPro" id="IPR002797">
    <property type="entry name" value="Polysacc_synth"/>
</dbReference>
<dbReference type="STRING" id="1619037.UT67_C0010G0003"/>
<comment type="subcellular location">
    <subcellularLocation>
        <location evidence="1">Cell membrane</location>
        <topology evidence="1">Multi-pass membrane protein</topology>
    </subcellularLocation>
</comment>
<keyword evidence="5 6" id="KW-0472">Membrane</keyword>
<dbReference type="AlphaFoldDB" id="A0A0G0QBE4"/>
<gene>
    <name evidence="7" type="ORF">UT67_C0010G0003</name>
</gene>
<evidence type="ECO:0000256" key="2">
    <source>
        <dbReference type="ARBA" id="ARBA00022475"/>
    </source>
</evidence>
<organism evidence="7 8">
    <name type="scientific">Candidatus Magasanikbacteria bacterium GW2011_GWA2_40_10</name>
    <dbReference type="NCBI Taxonomy" id="1619037"/>
    <lineage>
        <taxon>Bacteria</taxon>
        <taxon>Candidatus Magasanikiibacteriota</taxon>
    </lineage>
</organism>
<dbReference type="PANTHER" id="PTHR30250:SF11">
    <property type="entry name" value="O-ANTIGEN TRANSPORTER-RELATED"/>
    <property type="match status" value="1"/>
</dbReference>
<keyword evidence="3 6" id="KW-0812">Transmembrane</keyword>
<protein>
    <submittedName>
        <fullName evidence="7">Polysaccharide biosynthesis protein</fullName>
    </submittedName>
</protein>
<name>A0A0G0QBE4_9BACT</name>
<feature type="transmembrane region" description="Helical" evidence="6">
    <location>
        <begin position="141"/>
        <end position="163"/>
    </location>
</feature>
<dbReference type="PANTHER" id="PTHR30250">
    <property type="entry name" value="PST FAMILY PREDICTED COLANIC ACID TRANSPORTER"/>
    <property type="match status" value="1"/>
</dbReference>
<evidence type="ECO:0000313" key="7">
    <source>
        <dbReference type="EMBL" id="KKR34631.1"/>
    </source>
</evidence>
<evidence type="ECO:0000313" key="8">
    <source>
        <dbReference type="Proteomes" id="UP000034855"/>
    </source>
</evidence>
<dbReference type="InterPro" id="IPR050833">
    <property type="entry name" value="Poly_Biosynth_Transport"/>
</dbReference>
<feature type="transmembrane region" description="Helical" evidence="6">
    <location>
        <begin position="256"/>
        <end position="279"/>
    </location>
</feature>
<feature type="transmembrane region" description="Helical" evidence="6">
    <location>
        <begin position="442"/>
        <end position="463"/>
    </location>
</feature>
<keyword evidence="2" id="KW-1003">Cell membrane</keyword>
<feature type="transmembrane region" description="Helical" evidence="6">
    <location>
        <begin position="416"/>
        <end position="436"/>
    </location>
</feature>
<feature type="transmembrane region" description="Helical" evidence="6">
    <location>
        <begin position="41"/>
        <end position="61"/>
    </location>
</feature>
<dbReference type="GO" id="GO:0005886">
    <property type="term" value="C:plasma membrane"/>
    <property type="evidence" value="ECO:0007669"/>
    <property type="project" value="UniProtKB-SubCell"/>
</dbReference>
<evidence type="ECO:0000256" key="6">
    <source>
        <dbReference type="SAM" id="Phobius"/>
    </source>
</evidence>
<evidence type="ECO:0000256" key="1">
    <source>
        <dbReference type="ARBA" id="ARBA00004651"/>
    </source>
</evidence>
<dbReference type="Pfam" id="PF01943">
    <property type="entry name" value="Polysacc_synt"/>
    <property type="match status" value="1"/>
</dbReference>
<evidence type="ECO:0000256" key="4">
    <source>
        <dbReference type="ARBA" id="ARBA00022989"/>
    </source>
</evidence>
<keyword evidence="4 6" id="KW-1133">Transmembrane helix</keyword>
<feature type="transmembrane region" description="Helical" evidence="6">
    <location>
        <begin position="291"/>
        <end position="309"/>
    </location>
</feature>
<feature type="transmembrane region" description="Helical" evidence="6">
    <location>
        <begin position="361"/>
        <end position="380"/>
    </location>
</feature>